<name>A0AAP0FMF7_9MAGN</name>
<sequence>MQDWLTRDEQLDGAAASLSGSQHSTLLNFMWWELFAILAHPLAHFCYPKIACNSNMNSYHIWNFYFITTYEIFSGARCQTQTPKSRTQFATPVPTSSLELGYTIYQCSCWRQISA</sequence>
<comment type="caution">
    <text evidence="1">The sequence shown here is derived from an EMBL/GenBank/DDBJ whole genome shotgun (WGS) entry which is preliminary data.</text>
</comment>
<protein>
    <submittedName>
        <fullName evidence="1">Uncharacterized protein</fullName>
    </submittedName>
</protein>
<dbReference type="AlphaFoldDB" id="A0AAP0FMF7"/>
<proteinExistence type="predicted"/>
<reference evidence="1 2" key="1">
    <citation type="submission" date="2024-01" db="EMBL/GenBank/DDBJ databases">
        <title>Genome assemblies of Stephania.</title>
        <authorList>
            <person name="Yang L."/>
        </authorList>
    </citation>
    <scope>NUCLEOTIDE SEQUENCE [LARGE SCALE GENOMIC DNA]</scope>
    <source>
        <strain evidence="1">YNDBR</strain>
        <tissue evidence="1">Leaf</tissue>
    </source>
</reference>
<dbReference type="EMBL" id="JBBNAF010000010">
    <property type="protein sequence ID" value="KAK9107303.1"/>
    <property type="molecule type" value="Genomic_DNA"/>
</dbReference>
<keyword evidence="2" id="KW-1185">Reference proteome</keyword>
<evidence type="ECO:0000313" key="1">
    <source>
        <dbReference type="EMBL" id="KAK9107303.1"/>
    </source>
</evidence>
<gene>
    <name evidence="1" type="ORF">Syun_023314</name>
</gene>
<dbReference type="Proteomes" id="UP001420932">
    <property type="component" value="Unassembled WGS sequence"/>
</dbReference>
<accession>A0AAP0FMF7</accession>
<evidence type="ECO:0000313" key="2">
    <source>
        <dbReference type="Proteomes" id="UP001420932"/>
    </source>
</evidence>
<organism evidence="1 2">
    <name type="scientific">Stephania yunnanensis</name>
    <dbReference type="NCBI Taxonomy" id="152371"/>
    <lineage>
        <taxon>Eukaryota</taxon>
        <taxon>Viridiplantae</taxon>
        <taxon>Streptophyta</taxon>
        <taxon>Embryophyta</taxon>
        <taxon>Tracheophyta</taxon>
        <taxon>Spermatophyta</taxon>
        <taxon>Magnoliopsida</taxon>
        <taxon>Ranunculales</taxon>
        <taxon>Menispermaceae</taxon>
        <taxon>Menispermoideae</taxon>
        <taxon>Cissampelideae</taxon>
        <taxon>Stephania</taxon>
    </lineage>
</organism>